<dbReference type="RefSeq" id="WP_344959270.1">
    <property type="nucleotide sequence ID" value="NZ_BAAAZG010000085.1"/>
</dbReference>
<reference evidence="3" key="1">
    <citation type="journal article" date="2019" name="Int. J. Syst. Evol. Microbiol.">
        <title>The Global Catalogue of Microorganisms (GCM) 10K type strain sequencing project: providing services to taxonomists for standard genome sequencing and annotation.</title>
        <authorList>
            <consortium name="The Broad Institute Genomics Platform"/>
            <consortium name="The Broad Institute Genome Sequencing Center for Infectious Disease"/>
            <person name="Wu L."/>
            <person name="Ma J."/>
        </authorList>
    </citation>
    <scope>NUCLEOTIDE SEQUENCE [LARGE SCALE GENOMIC DNA]</scope>
    <source>
        <strain evidence="3">JCM 16702</strain>
    </source>
</reference>
<keyword evidence="1" id="KW-1133">Transmembrane helix</keyword>
<dbReference type="EMBL" id="BAAAZG010000085">
    <property type="protein sequence ID" value="GAA4105804.1"/>
    <property type="molecule type" value="Genomic_DNA"/>
</dbReference>
<proteinExistence type="predicted"/>
<name>A0ABP7X6D8_9ACTN</name>
<keyword evidence="1" id="KW-0472">Membrane</keyword>
<keyword evidence="1" id="KW-0812">Transmembrane</keyword>
<evidence type="ECO:0000256" key="1">
    <source>
        <dbReference type="SAM" id="Phobius"/>
    </source>
</evidence>
<feature type="transmembrane region" description="Helical" evidence="1">
    <location>
        <begin position="246"/>
        <end position="266"/>
    </location>
</feature>
<evidence type="ECO:0000313" key="2">
    <source>
        <dbReference type="EMBL" id="GAA4105804.1"/>
    </source>
</evidence>
<feature type="transmembrane region" description="Helical" evidence="1">
    <location>
        <begin position="218"/>
        <end position="240"/>
    </location>
</feature>
<feature type="transmembrane region" description="Helical" evidence="1">
    <location>
        <begin position="414"/>
        <end position="433"/>
    </location>
</feature>
<sequence length="657" mass="74166">MTEPGATTTNYAGDSAHVGVQAATVHGGVHIYSLPADASPAEKFETGVSLLDGGIPGKARHLIHEAVMGGHIGNKVCFHWQLALVSGRTPHEMPEEDIALLRQAPFMCRVTGGDAWADGVNTVRRLLDSARQPDADLRPLLKDFDGLGDPQRAMILRHLELFLDGPLKDQMWHRALQSAREHQMADDRADRVWKFFEPKPTPPRTRAPRPPEITVGTWIKAVAATLVFTVAVLHIGYLLARELQGFALLAYLLSIAGGYYAARGGLEWRYRAERRRAKDEEYEPPRARTTGAPSGGFANRVDQRFDYYFAKYVPRDTSRSVWLAETAGIRKSLRDEIVEIYREQRIGVEKINWLIRYRVSDVRRRWENGTLWNYRQELATPLATKVLTILGLAVLALGATRAVENAMEVAPVSAGRSATVALMAGVIGALTWLRIVLEHRRHAADEAESRQTLDDCTAAYERWRQKLADTPSDPEMAAWLDRDRKVLLDEALRHYGLAMSDMIAYAFIEARGSRARRARVRNGPWRYTRYQLLLFLLTMDGVRQLSVELDFERGTFHGWNRTNYRYEAVAAVRVHQADDDERRFELALVNGEQIQVEVMTSGMEELEMDEAPGVVSEMTLDASGIHHTLHVMEGIAAEGKQWIAQERRRKGERQFAM</sequence>
<dbReference type="Proteomes" id="UP001500683">
    <property type="component" value="Unassembled WGS sequence"/>
</dbReference>
<gene>
    <name evidence="2" type="ORF">GCM10022214_86260</name>
</gene>
<keyword evidence="3" id="KW-1185">Reference proteome</keyword>
<evidence type="ECO:0000313" key="3">
    <source>
        <dbReference type="Proteomes" id="UP001500683"/>
    </source>
</evidence>
<accession>A0ABP7X6D8</accession>
<protein>
    <submittedName>
        <fullName evidence="2">Uncharacterized protein</fullName>
    </submittedName>
</protein>
<comment type="caution">
    <text evidence="2">The sequence shown here is derived from an EMBL/GenBank/DDBJ whole genome shotgun (WGS) entry which is preliminary data.</text>
</comment>
<feature type="transmembrane region" description="Helical" evidence="1">
    <location>
        <begin position="382"/>
        <end position="402"/>
    </location>
</feature>
<organism evidence="2 3">
    <name type="scientific">Actinomadura miaoliensis</name>
    <dbReference type="NCBI Taxonomy" id="430685"/>
    <lineage>
        <taxon>Bacteria</taxon>
        <taxon>Bacillati</taxon>
        <taxon>Actinomycetota</taxon>
        <taxon>Actinomycetes</taxon>
        <taxon>Streptosporangiales</taxon>
        <taxon>Thermomonosporaceae</taxon>
        <taxon>Actinomadura</taxon>
    </lineage>
</organism>